<evidence type="ECO:0000313" key="2">
    <source>
        <dbReference type="EMBL" id="KAJ6646542.1"/>
    </source>
</evidence>
<keyword evidence="1" id="KW-0067">ATP-binding</keyword>
<comment type="function">
    <text evidence="1">Phosphorylates Ins(1,3,4,5,6)P5 at position 2 to form Ins(1,2,3,4,5,6)P6 (InsP6 or phytate).</text>
</comment>
<feature type="non-terminal residue" evidence="2">
    <location>
        <position position="1"/>
    </location>
</feature>
<keyword evidence="1" id="KW-0547">Nucleotide-binding</keyword>
<keyword evidence="3" id="KW-1185">Reference proteome</keyword>
<dbReference type="Proteomes" id="UP001151699">
    <property type="component" value="Chromosome A"/>
</dbReference>
<accession>A0A9Q0NAW1</accession>
<dbReference type="EC" id="2.7.1.158" evidence="1"/>
<dbReference type="GO" id="GO:0035299">
    <property type="term" value="F:inositol-1,3,4,5,6-pentakisphosphate 2-kinase activity"/>
    <property type="evidence" value="ECO:0007669"/>
    <property type="project" value="UniProtKB-EC"/>
</dbReference>
<gene>
    <name evidence="2" type="ORF">Bhyg_01755</name>
</gene>
<dbReference type="EMBL" id="WJQU01000001">
    <property type="protein sequence ID" value="KAJ6646542.1"/>
    <property type="molecule type" value="Genomic_DNA"/>
</dbReference>
<evidence type="ECO:0000313" key="3">
    <source>
        <dbReference type="Proteomes" id="UP001151699"/>
    </source>
</evidence>
<dbReference type="InterPro" id="IPR009286">
    <property type="entry name" value="Ins_P5_2-kin"/>
</dbReference>
<name>A0A9Q0NAW1_9DIPT</name>
<comment type="caution">
    <text evidence="2">The sequence shown here is derived from an EMBL/GenBank/DDBJ whole genome shotgun (WGS) entry which is preliminary data.</text>
</comment>
<organism evidence="2 3">
    <name type="scientific">Pseudolycoriella hygida</name>
    <dbReference type="NCBI Taxonomy" id="35572"/>
    <lineage>
        <taxon>Eukaryota</taxon>
        <taxon>Metazoa</taxon>
        <taxon>Ecdysozoa</taxon>
        <taxon>Arthropoda</taxon>
        <taxon>Hexapoda</taxon>
        <taxon>Insecta</taxon>
        <taxon>Pterygota</taxon>
        <taxon>Neoptera</taxon>
        <taxon>Endopterygota</taxon>
        <taxon>Diptera</taxon>
        <taxon>Nematocera</taxon>
        <taxon>Sciaroidea</taxon>
        <taxon>Sciaridae</taxon>
        <taxon>Pseudolycoriella</taxon>
    </lineage>
</organism>
<dbReference type="Pfam" id="PF06090">
    <property type="entry name" value="Ins_P5_2-kin"/>
    <property type="match status" value="1"/>
</dbReference>
<keyword evidence="1" id="KW-0418">Kinase</keyword>
<protein>
    <recommendedName>
        <fullName evidence="1">Inositol-pentakisphosphate 2-kinase</fullName>
        <ecNumber evidence="1">2.7.1.158</ecNumber>
    </recommendedName>
</protein>
<comment type="domain">
    <text evidence="1">The EXKPK motif is conserved in inositol-pentakisphosphate 2-kinases of both family 1 and 2.</text>
</comment>
<comment type="catalytic activity">
    <reaction evidence="1">
        <text>1D-myo-inositol 1,3,4,5,6-pentakisphosphate + ATP = 1D-myo-inositol hexakisphosphate + ADP + H(+)</text>
        <dbReference type="Rhea" id="RHEA:20313"/>
        <dbReference type="ChEBI" id="CHEBI:15378"/>
        <dbReference type="ChEBI" id="CHEBI:30616"/>
        <dbReference type="ChEBI" id="CHEBI:57733"/>
        <dbReference type="ChEBI" id="CHEBI:58130"/>
        <dbReference type="ChEBI" id="CHEBI:456216"/>
        <dbReference type="EC" id="2.7.1.158"/>
    </reaction>
</comment>
<reference evidence="2" key="1">
    <citation type="submission" date="2022-07" db="EMBL/GenBank/DDBJ databases">
        <authorList>
            <person name="Trinca V."/>
            <person name="Uliana J.V.C."/>
            <person name="Torres T.T."/>
            <person name="Ward R.J."/>
            <person name="Monesi N."/>
        </authorList>
    </citation>
    <scope>NUCLEOTIDE SEQUENCE</scope>
    <source>
        <strain evidence="2">HSMRA1968</strain>
        <tissue evidence="2">Whole embryos</tissue>
    </source>
</reference>
<dbReference type="GO" id="GO:0005524">
    <property type="term" value="F:ATP binding"/>
    <property type="evidence" value="ECO:0007669"/>
    <property type="project" value="UniProtKB-KW"/>
</dbReference>
<proteinExistence type="predicted"/>
<sequence length="119" mass="13439">SNVWSIEDFKETNNSCSIQATNFFENLSKRECYALGATALDCSIMLTFQCVSGINSNSFSEDVKKHIVSIDRNIFLVNATVVDVDPKTPQHFVKYIKQTNLSHKAYLEDLAIESKINNK</sequence>
<keyword evidence="1" id="KW-0808">Transferase</keyword>
<dbReference type="OrthoDB" id="272370at2759"/>
<evidence type="ECO:0000256" key="1">
    <source>
        <dbReference type="RuleBase" id="RU364126"/>
    </source>
</evidence>
<dbReference type="AlphaFoldDB" id="A0A9Q0NAW1"/>